<proteinExistence type="predicted"/>
<protein>
    <submittedName>
        <fullName evidence="1">Uncharacterized protein</fullName>
    </submittedName>
</protein>
<evidence type="ECO:0000313" key="1">
    <source>
        <dbReference type="EMBL" id="USW48956.1"/>
    </source>
</evidence>
<accession>A0A9Q9AQH7</accession>
<evidence type="ECO:0000313" key="2">
    <source>
        <dbReference type="Proteomes" id="UP001056384"/>
    </source>
</evidence>
<dbReference type="Proteomes" id="UP001056384">
    <property type="component" value="Chromosome 2"/>
</dbReference>
<gene>
    <name evidence="1" type="ORF">Slin15195_G022750</name>
</gene>
<name>A0A9Q9AQH7_9PEZI</name>
<organism evidence="1 2">
    <name type="scientific">Septoria linicola</name>
    <dbReference type="NCBI Taxonomy" id="215465"/>
    <lineage>
        <taxon>Eukaryota</taxon>
        <taxon>Fungi</taxon>
        <taxon>Dikarya</taxon>
        <taxon>Ascomycota</taxon>
        <taxon>Pezizomycotina</taxon>
        <taxon>Dothideomycetes</taxon>
        <taxon>Dothideomycetidae</taxon>
        <taxon>Mycosphaerellales</taxon>
        <taxon>Mycosphaerellaceae</taxon>
        <taxon>Septoria</taxon>
    </lineage>
</organism>
<sequence>MSHPPQHTHTHFTKSFFYDHQEGSSTPPDAFQDIDNTIPTSQVQDIDNGTILPPLAQDIDIDTDTPDPLNHTTCIQVHLSQAYTTLHARGLSNDTRAIAAHAAVHATTFPECVLCVDVLLRLVVVMPYDEKLLEHIGLWAAGLLDGEEETDMREGLEEYVEKACEEEEAGRRFGAVSQGDQEGEQ</sequence>
<dbReference type="AlphaFoldDB" id="A0A9Q9AQH7"/>
<dbReference type="EMBL" id="CP099419">
    <property type="protein sequence ID" value="USW48956.1"/>
    <property type="molecule type" value="Genomic_DNA"/>
</dbReference>
<keyword evidence="2" id="KW-1185">Reference proteome</keyword>
<reference evidence="1" key="1">
    <citation type="submission" date="2022-06" db="EMBL/GenBank/DDBJ databases">
        <title>Complete genome sequences of two strains of the flax pathogen Septoria linicola.</title>
        <authorList>
            <person name="Lapalu N."/>
            <person name="Simon A."/>
            <person name="Demenou B."/>
            <person name="Paumier D."/>
            <person name="Guillot M.-P."/>
            <person name="Gout L."/>
            <person name="Valade R."/>
        </authorList>
    </citation>
    <scope>NUCLEOTIDE SEQUENCE</scope>
    <source>
        <strain evidence="1">SE15195</strain>
    </source>
</reference>